<evidence type="ECO:0000313" key="3">
    <source>
        <dbReference type="RefSeq" id="XP_006811606.1"/>
    </source>
</evidence>
<feature type="compositionally biased region" description="Basic and acidic residues" evidence="1">
    <location>
        <begin position="102"/>
        <end position="114"/>
    </location>
</feature>
<organism evidence="2 3">
    <name type="scientific">Saccoglossus kowalevskii</name>
    <name type="common">Acorn worm</name>
    <dbReference type="NCBI Taxonomy" id="10224"/>
    <lineage>
        <taxon>Eukaryota</taxon>
        <taxon>Metazoa</taxon>
        <taxon>Hemichordata</taxon>
        <taxon>Enteropneusta</taxon>
        <taxon>Harrimaniidae</taxon>
        <taxon>Saccoglossus</taxon>
    </lineage>
</organism>
<name>A0ABM0LV15_SACKO</name>
<protein>
    <submittedName>
        <fullName evidence="3">Sorting nexin-16-like</fullName>
    </submittedName>
</protein>
<gene>
    <name evidence="3" type="primary">LOC102804387</name>
</gene>
<accession>A0ABM0LV15</accession>
<feature type="non-terminal residue" evidence="3">
    <location>
        <position position="1"/>
    </location>
</feature>
<dbReference type="RefSeq" id="XP_006811606.1">
    <property type="nucleotide sequence ID" value="XM_006811543.1"/>
</dbReference>
<reference evidence="3" key="1">
    <citation type="submission" date="2025-08" db="UniProtKB">
        <authorList>
            <consortium name="RefSeq"/>
        </authorList>
    </citation>
    <scope>IDENTIFICATION</scope>
    <source>
        <tissue evidence="3">Testes</tissue>
    </source>
</reference>
<keyword evidence="2" id="KW-1185">Reference proteome</keyword>
<feature type="region of interest" description="Disordered" evidence="1">
    <location>
        <begin position="67"/>
        <end position="115"/>
    </location>
</feature>
<evidence type="ECO:0000313" key="2">
    <source>
        <dbReference type="Proteomes" id="UP000694865"/>
    </source>
</evidence>
<proteinExistence type="predicted"/>
<sequence>KYVREFFCLDEPPGPHDSLEESRALCESLEDAVYHLRHEVAKKDKLIGRLTEEVVALREENEQLLKSLRSENSSSSFRQSSPPPESESSLAECEYPSAVEADQSHTNEDSDKSSILKSDVSSRMLEEITVVTLKKTFRVRFSDIVNEVECISSLE</sequence>
<dbReference type="Proteomes" id="UP000694865">
    <property type="component" value="Unplaced"/>
</dbReference>
<feature type="compositionally biased region" description="Low complexity" evidence="1">
    <location>
        <begin position="70"/>
        <end position="80"/>
    </location>
</feature>
<dbReference type="GeneID" id="102804387"/>
<evidence type="ECO:0000256" key="1">
    <source>
        <dbReference type="SAM" id="MobiDB-lite"/>
    </source>
</evidence>